<protein>
    <submittedName>
        <fullName evidence="4">GNAT family N-acetyltransferase</fullName>
    </submittedName>
</protein>
<name>A0A2T8FCN0_9ACTN</name>
<feature type="domain" description="N-acetyltransferase" evidence="3">
    <location>
        <begin position="23"/>
        <end position="168"/>
    </location>
</feature>
<dbReference type="EMBL" id="QDGZ01000003">
    <property type="protein sequence ID" value="PVG83460.1"/>
    <property type="molecule type" value="Genomic_DNA"/>
</dbReference>
<dbReference type="AlphaFoldDB" id="A0A2T8FCN0"/>
<accession>A0A2T8FCN0</accession>
<evidence type="ECO:0000313" key="5">
    <source>
        <dbReference type="Proteomes" id="UP000246018"/>
    </source>
</evidence>
<dbReference type="Pfam" id="PF00583">
    <property type="entry name" value="Acetyltransf_1"/>
    <property type="match status" value="1"/>
</dbReference>
<evidence type="ECO:0000256" key="1">
    <source>
        <dbReference type="ARBA" id="ARBA00022679"/>
    </source>
</evidence>
<dbReference type="PANTHER" id="PTHR43877:SF1">
    <property type="entry name" value="ACETYLTRANSFERASE"/>
    <property type="match status" value="1"/>
</dbReference>
<evidence type="ECO:0000259" key="3">
    <source>
        <dbReference type="PROSITE" id="PS51186"/>
    </source>
</evidence>
<dbReference type="PANTHER" id="PTHR43877">
    <property type="entry name" value="AMINOALKYLPHOSPHONATE N-ACETYLTRANSFERASE-RELATED-RELATED"/>
    <property type="match status" value="1"/>
</dbReference>
<dbReference type="GO" id="GO:0016747">
    <property type="term" value="F:acyltransferase activity, transferring groups other than amino-acyl groups"/>
    <property type="evidence" value="ECO:0007669"/>
    <property type="project" value="InterPro"/>
</dbReference>
<keyword evidence="5" id="KW-1185">Reference proteome</keyword>
<keyword evidence="1 4" id="KW-0808">Transferase</keyword>
<comment type="caution">
    <text evidence="4">The sequence shown here is derived from an EMBL/GenBank/DDBJ whole genome shotgun (WGS) entry which is preliminary data.</text>
</comment>
<reference evidence="4 5" key="1">
    <citation type="submission" date="2018-04" db="EMBL/GenBank/DDBJ databases">
        <title>Genome of Nocardioides gansuensis WSJ-1.</title>
        <authorList>
            <person name="Wu S."/>
            <person name="Wang G."/>
        </authorList>
    </citation>
    <scope>NUCLEOTIDE SEQUENCE [LARGE SCALE GENOMIC DNA]</scope>
    <source>
        <strain evidence="4 5">WSJ-1</strain>
    </source>
</reference>
<dbReference type="Gene3D" id="3.40.630.30">
    <property type="match status" value="1"/>
</dbReference>
<evidence type="ECO:0000256" key="2">
    <source>
        <dbReference type="ARBA" id="ARBA00023315"/>
    </source>
</evidence>
<dbReference type="InterPro" id="IPR000182">
    <property type="entry name" value="GNAT_dom"/>
</dbReference>
<organism evidence="4 5">
    <name type="scientific">Nocardioides gansuensis</name>
    <dbReference type="NCBI Taxonomy" id="2138300"/>
    <lineage>
        <taxon>Bacteria</taxon>
        <taxon>Bacillati</taxon>
        <taxon>Actinomycetota</taxon>
        <taxon>Actinomycetes</taxon>
        <taxon>Propionibacteriales</taxon>
        <taxon>Nocardioidaceae</taxon>
        <taxon>Nocardioides</taxon>
    </lineage>
</organism>
<dbReference type="InterPro" id="IPR050832">
    <property type="entry name" value="Bact_Acetyltransf"/>
</dbReference>
<dbReference type="Proteomes" id="UP000246018">
    <property type="component" value="Unassembled WGS sequence"/>
</dbReference>
<proteinExistence type="predicted"/>
<dbReference type="PROSITE" id="PS51186">
    <property type="entry name" value="GNAT"/>
    <property type="match status" value="1"/>
</dbReference>
<sequence>MTGNPHGMATITWVGPDDWEAFRDVRLRALADSPDAFAVTLAEAESQPESLWRERLSTGDPRLLALDDDGRPVAMGCLRVPPERSDQAYVWGMWTDPSHRGRGHARALLETLLAWARERDLDVTLQVTEGNATARELYVSFGFEPTGETEPLRPGAPLSVETMVLRRG</sequence>
<keyword evidence="2" id="KW-0012">Acyltransferase</keyword>
<dbReference type="CDD" id="cd04301">
    <property type="entry name" value="NAT_SF"/>
    <property type="match status" value="1"/>
</dbReference>
<gene>
    <name evidence="4" type="ORF">DDE18_09265</name>
</gene>
<dbReference type="SUPFAM" id="SSF55729">
    <property type="entry name" value="Acyl-CoA N-acyltransferases (Nat)"/>
    <property type="match status" value="1"/>
</dbReference>
<evidence type="ECO:0000313" key="4">
    <source>
        <dbReference type="EMBL" id="PVG83460.1"/>
    </source>
</evidence>
<dbReference type="OrthoDB" id="9799092at2"/>
<dbReference type="InterPro" id="IPR016181">
    <property type="entry name" value="Acyl_CoA_acyltransferase"/>
</dbReference>